<organism evidence="1 2">
    <name type="scientific">Psychrobacter piscatorii</name>
    <dbReference type="NCBI Taxonomy" id="554343"/>
    <lineage>
        <taxon>Bacteria</taxon>
        <taxon>Pseudomonadati</taxon>
        <taxon>Pseudomonadota</taxon>
        <taxon>Gammaproteobacteria</taxon>
        <taxon>Moraxellales</taxon>
        <taxon>Moraxellaceae</taxon>
        <taxon>Psychrobacter</taxon>
    </lineage>
</organism>
<evidence type="ECO:0000313" key="1">
    <source>
        <dbReference type="EMBL" id="KRU23268.1"/>
    </source>
</evidence>
<dbReference type="RefSeq" id="WP_058023903.1">
    <property type="nucleotide sequence ID" value="NZ_LNDJ01000047.1"/>
</dbReference>
<keyword evidence="2" id="KW-1185">Reference proteome</keyword>
<comment type="caution">
    <text evidence="1">The sequence shown here is derived from an EMBL/GenBank/DDBJ whole genome shotgun (WGS) entry which is preliminary data.</text>
</comment>
<dbReference type="EMBL" id="LNDJ01000047">
    <property type="protein sequence ID" value="KRU23268.1"/>
    <property type="molecule type" value="Genomic_DNA"/>
</dbReference>
<name>A0A0T6DTJ3_9GAMM</name>
<dbReference type="Pfam" id="PF10065">
    <property type="entry name" value="DUF2303"/>
    <property type="match status" value="1"/>
</dbReference>
<dbReference type="Proteomes" id="UP000051202">
    <property type="component" value="Unassembled WGS sequence"/>
</dbReference>
<gene>
    <name evidence="1" type="ORF">AS194_04885</name>
</gene>
<evidence type="ECO:0008006" key="3">
    <source>
        <dbReference type="Google" id="ProtNLM"/>
    </source>
</evidence>
<accession>A0A0T6DTJ3</accession>
<proteinExistence type="predicted"/>
<dbReference type="AlphaFoldDB" id="A0A0T6DTJ3"/>
<evidence type="ECO:0000313" key="2">
    <source>
        <dbReference type="Proteomes" id="UP000051202"/>
    </source>
</evidence>
<dbReference type="InterPro" id="IPR019276">
    <property type="entry name" value="DUF2303"/>
</dbReference>
<sequence>MPDLNKNCAQTVFDIARMQDMTLENLDAPSLVSVPEGFRLEDTEEYQEHRNRFRGRYDTESSKSFAQYVADRKTVDKCFVDKTNLSAMRCQAIFNLGDEEQAGHADDVANLVLPITDEFNALRSLSRVSQAKIVDFIQDYAHCLTFSDQDEDSEQSSNMSFSHALKAFRSVTVKTAKEMTSNVGDLNASKSALERIEADSAIRLPRFVHMTTSLYEDLPEVVVTARVAIITDGDSLGLSLRIVAQQKELNDAAQRFVDLVTDILPKETPIYVGTFQP</sequence>
<protein>
    <recommendedName>
        <fullName evidence="3">DUF2303 domain-containing protein</fullName>
    </recommendedName>
</protein>
<dbReference type="STRING" id="554343.AS194_04885"/>
<reference evidence="1 2" key="1">
    <citation type="submission" date="2015-11" db="EMBL/GenBank/DDBJ databases">
        <title>Permanent draft genome of Psychrobacter piscatorii LQ58.</title>
        <authorList>
            <person name="Zhou M."/>
            <person name="Dong B."/>
            <person name="Liu Q."/>
        </authorList>
    </citation>
    <scope>NUCLEOTIDE SEQUENCE [LARGE SCALE GENOMIC DNA]</scope>
    <source>
        <strain evidence="1 2">LQ58</strain>
    </source>
</reference>